<evidence type="ECO:0000313" key="1">
    <source>
        <dbReference type="EMBL" id="KAF8914393.1"/>
    </source>
</evidence>
<accession>A0A9P5P2V1</accession>
<organism evidence="1 2">
    <name type="scientific">Gymnopilus junonius</name>
    <name type="common">Spectacular rustgill mushroom</name>
    <name type="synonym">Gymnopilus spectabilis subsp. junonius</name>
    <dbReference type="NCBI Taxonomy" id="109634"/>
    <lineage>
        <taxon>Eukaryota</taxon>
        <taxon>Fungi</taxon>
        <taxon>Dikarya</taxon>
        <taxon>Basidiomycota</taxon>
        <taxon>Agaricomycotina</taxon>
        <taxon>Agaricomycetes</taxon>
        <taxon>Agaricomycetidae</taxon>
        <taxon>Agaricales</taxon>
        <taxon>Agaricineae</taxon>
        <taxon>Hymenogastraceae</taxon>
        <taxon>Gymnopilus</taxon>
    </lineage>
</organism>
<reference evidence="1" key="1">
    <citation type="submission" date="2020-11" db="EMBL/GenBank/DDBJ databases">
        <authorList>
            <consortium name="DOE Joint Genome Institute"/>
            <person name="Ahrendt S."/>
            <person name="Riley R."/>
            <person name="Andreopoulos W."/>
            <person name="LaButti K."/>
            <person name="Pangilinan J."/>
            <person name="Ruiz-duenas F.J."/>
            <person name="Barrasa J.M."/>
            <person name="Sanchez-Garcia M."/>
            <person name="Camarero S."/>
            <person name="Miyauchi S."/>
            <person name="Serrano A."/>
            <person name="Linde D."/>
            <person name="Babiker R."/>
            <person name="Drula E."/>
            <person name="Ayuso-Fernandez I."/>
            <person name="Pacheco R."/>
            <person name="Padilla G."/>
            <person name="Ferreira P."/>
            <person name="Barriuso J."/>
            <person name="Kellner H."/>
            <person name="Castanera R."/>
            <person name="Alfaro M."/>
            <person name="Ramirez L."/>
            <person name="Pisabarro A.G."/>
            <person name="Kuo A."/>
            <person name="Tritt A."/>
            <person name="Lipzen A."/>
            <person name="He G."/>
            <person name="Yan M."/>
            <person name="Ng V."/>
            <person name="Cullen D."/>
            <person name="Martin F."/>
            <person name="Rosso M.-N."/>
            <person name="Henrissat B."/>
            <person name="Hibbett D."/>
            <person name="Martinez A.T."/>
            <person name="Grigoriev I.V."/>
        </authorList>
    </citation>
    <scope>NUCLEOTIDE SEQUENCE</scope>
    <source>
        <strain evidence="1">AH 44721</strain>
    </source>
</reference>
<proteinExistence type="predicted"/>
<comment type="caution">
    <text evidence="1">The sequence shown here is derived from an EMBL/GenBank/DDBJ whole genome shotgun (WGS) entry which is preliminary data.</text>
</comment>
<dbReference type="Proteomes" id="UP000724874">
    <property type="component" value="Unassembled WGS sequence"/>
</dbReference>
<name>A0A9P5P2V1_GYMJU</name>
<dbReference type="OrthoDB" id="2831072at2759"/>
<dbReference type="AlphaFoldDB" id="A0A9P5P2V1"/>
<sequence length="173" mass="19277">MDHRQGSTVFRPLLWRDTEGGEPPDISKIRGNISDEAKRYCLRIFDFHVSTPGNSYGADVGGCLRLVEINVQPGRENTTFAETVFEVTIRKDMCNIFRILHGACAAYIVDLCSVSALVALGTALGFDATGVSQSMNLIWHHPIRLEENVKVISMSMSVKEKVRTMRCEVSIRS</sequence>
<evidence type="ECO:0000313" key="2">
    <source>
        <dbReference type="Proteomes" id="UP000724874"/>
    </source>
</evidence>
<dbReference type="EMBL" id="JADNYJ010000001">
    <property type="protein sequence ID" value="KAF8914393.1"/>
    <property type="molecule type" value="Genomic_DNA"/>
</dbReference>
<dbReference type="SUPFAM" id="SSF54637">
    <property type="entry name" value="Thioesterase/thiol ester dehydrase-isomerase"/>
    <property type="match status" value="1"/>
</dbReference>
<protein>
    <submittedName>
        <fullName evidence="1">Uncharacterized protein</fullName>
    </submittedName>
</protein>
<dbReference type="Gene3D" id="3.10.129.10">
    <property type="entry name" value="Hotdog Thioesterase"/>
    <property type="match status" value="1"/>
</dbReference>
<dbReference type="InterPro" id="IPR029069">
    <property type="entry name" value="HotDog_dom_sf"/>
</dbReference>
<gene>
    <name evidence="1" type="ORF">CPB84DRAFT_86798</name>
</gene>
<keyword evidence="2" id="KW-1185">Reference proteome</keyword>
<dbReference type="CDD" id="cd03440">
    <property type="entry name" value="hot_dog"/>
    <property type="match status" value="1"/>
</dbReference>